<dbReference type="PANTHER" id="PTHR10372:SF27">
    <property type="entry name" value="ADHERENS JUNCTION PROTEIN P120"/>
    <property type="match status" value="1"/>
</dbReference>
<dbReference type="SMART" id="SM00185">
    <property type="entry name" value="ARM"/>
    <property type="match status" value="4"/>
</dbReference>
<dbReference type="InterPro" id="IPR028435">
    <property type="entry name" value="Plakophilin/d_Catenin"/>
</dbReference>
<comment type="subcellular location">
    <subcellularLocation>
        <location evidence="1">Cell junction</location>
    </subcellularLocation>
</comment>
<evidence type="ECO:0000256" key="2">
    <source>
        <dbReference type="ARBA" id="ARBA00005462"/>
    </source>
</evidence>
<evidence type="ECO:0000256" key="6">
    <source>
        <dbReference type="PROSITE-ProRule" id="PRU00259"/>
    </source>
</evidence>
<evidence type="ECO:0000256" key="3">
    <source>
        <dbReference type="ARBA" id="ARBA00022737"/>
    </source>
</evidence>
<dbReference type="STRING" id="6573.A0A210QZG4"/>
<dbReference type="Pfam" id="PF00514">
    <property type="entry name" value="Arm"/>
    <property type="match status" value="2"/>
</dbReference>
<dbReference type="GO" id="GO:0098609">
    <property type="term" value="P:cell-cell adhesion"/>
    <property type="evidence" value="ECO:0007669"/>
    <property type="project" value="InterPro"/>
</dbReference>
<sequence length="1271" mass="142321">MPSGHTDQDSYIIQQSPYRPSADQSYNANESAASILKTVKAQEVQFERLTKKLEEERENLARQHDQQYRFGSQANSMNSITSADDSYLWRSPGPQPLAESRLNDTSLGDTQMSSHLLDSCLRELEDRGAMNIGEDNMDYLQDDPYSTHGRIPYNNSDPYNQSYSPGALNGGNPQYLADRSPHSSHLSLQSTGSNRHPRTAMKGPGMQGSVSSLPREQPNDNYMSYSAMSPAQGPPSPSSRDMGPPGGRGSYNQPPPEDISPYNHHPISRDPYGDQPNYEDTRGGDSFYRDSPVGDRPDMPRGGPMIDPPSRSDSYRNPIDPYGDQPPLYETGAYTGAPPQMDDRYKENSFEDDRYRGPPGDNYMPESGYRESPVPGNQYLPPDDRFRDMSLDDPHGAPPPMEDRYRDLPPGDRFEGEPTFGNYDDYPYSPNKHDGLPDVPQDPFADDPFQQKAAMAAAEERYRASQADLRYRDEDPYSRRTPSPVGDRPDMSRGGPMIDPPSRSDSYRNPGDPYGQYNEQPPQYQDDHNDSRDGPPYSDEHDGRQQPYFPDDMQRSSALNLNAPPPDDYHSDGRRTPSLDGQGSNWRNPDLQEVIDYLSHPSEAVKANAAGYLQHLCFNNEDLKSKTRGLDGIPPLVELLRSDYPEVQRNACGALKNLSYGRSKSGLDNKKAIESAGGVTALIRLMRKVHDEDIKEMITGILWNLSSCEELKSKIISEALTDIVSRIIVPYSGWEKRGLLQTNEAWTTVFRNATGIIRNLSSAAKEDEQRGYETRNRLRECSKLVNCLVYALKVSVENHDKDSKPVENCTCSLRNLSFRIQEVSERDFYRKRNTTLKKQAKPEKETTGCLGNRGNKKSQQSKSKGKPDLNQNAETRLPPGAAEFKALWEPELVRSYLSILKDGTNPVTMEAAAGAIQNLTACYWQPAEDTRATVRKEKSLPDLVDLLTHERDSVVCHVALALRNLAIDERNKELIGKYAMKQLVSRLPMERQIELVPDRTISAVVATLHEVTKNNQDFAQSLANEGGLRRLKFIKFAQGKYLTKTKEHTHKLLQSLWEFKSLHWEFKERGLVEADVNSPPMVGRTDDIGSPISNYSTMSRPTESQGYDDNTISSGRVQNKDPYPNSYSPNGRMDSGYPGSMVVGHSNPAMHDDGRYDYDTRSRGEEIPMSDMGPGYAPLDDHLPRNKIPVGAVPLFPGLENQRHASQTQLHSSQNQLHAEPQPSPNEQLYAQVDKSKKRNPGQMGGHASPNHVMLDMSSPGSPQGGADSWV</sequence>
<feature type="compositionally biased region" description="Basic and acidic residues" evidence="7">
    <location>
        <begin position="1150"/>
        <end position="1166"/>
    </location>
</feature>
<dbReference type="GO" id="GO:0005634">
    <property type="term" value="C:nucleus"/>
    <property type="evidence" value="ECO:0007669"/>
    <property type="project" value="TreeGrafter"/>
</dbReference>
<feature type="compositionally biased region" description="Basic and acidic residues" evidence="7">
    <location>
        <begin position="382"/>
        <end position="416"/>
    </location>
</feature>
<dbReference type="InterPro" id="IPR000225">
    <property type="entry name" value="Armadillo"/>
</dbReference>
<evidence type="ECO:0000256" key="1">
    <source>
        <dbReference type="ARBA" id="ARBA00004282"/>
    </source>
</evidence>
<feature type="region of interest" description="Disordered" evidence="7">
    <location>
        <begin position="1"/>
        <end position="29"/>
    </location>
</feature>
<feature type="repeat" description="ARM" evidence="6">
    <location>
        <begin position="631"/>
        <end position="678"/>
    </location>
</feature>
<feature type="compositionally biased region" description="Basic and acidic residues" evidence="7">
    <location>
        <begin position="341"/>
        <end position="356"/>
    </location>
</feature>
<dbReference type="PANTHER" id="PTHR10372">
    <property type="entry name" value="PLAKOPHILLIN-RELATED"/>
    <property type="match status" value="1"/>
</dbReference>
<feature type="repeat" description="ARM" evidence="6">
    <location>
        <begin position="938"/>
        <end position="975"/>
    </location>
</feature>
<reference evidence="8 9" key="1">
    <citation type="journal article" date="2017" name="Nat. Ecol. Evol.">
        <title>Scallop genome provides insights into evolution of bilaterian karyotype and development.</title>
        <authorList>
            <person name="Wang S."/>
            <person name="Zhang J."/>
            <person name="Jiao W."/>
            <person name="Li J."/>
            <person name="Xun X."/>
            <person name="Sun Y."/>
            <person name="Guo X."/>
            <person name="Huan P."/>
            <person name="Dong B."/>
            <person name="Zhang L."/>
            <person name="Hu X."/>
            <person name="Sun X."/>
            <person name="Wang J."/>
            <person name="Zhao C."/>
            <person name="Wang Y."/>
            <person name="Wang D."/>
            <person name="Huang X."/>
            <person name="Wang R."/>
            <person name="Lv J."/>
            <person name="Li Y."/>
            <person name="Zhang Z."/>
            <person name="Liu B."/>
            <person name="Lu W."/>
            <person name="Hui Y."/>
            <person name="Liang J."/>
            <person name="Zhou Z."/>
            <person name="Hou R."/>
            <person name="Li X."/>
            <person name="Liu Y."/>
            <person name="Li H."/>
            <person name="Ning X."/>
            <person name="Lin Y."/>
            <person name="Zhao L."/>
            <person name="Xing Q."/>
            <person name="Dou J."/>
            <person name="Li Y."/>
            <person name="Mao J."/>
            <person name="Guo H."/>
            <person name="Dou H."/>
            <person name="Li T."/>
            <person name="Mu C."/>
            <person name="Jiang W."/>
            <person name="Fu Q."/>
            <person name="Fu X."/>
            <person name="Miao Y."/>
            <person name="Liu J."/>
            <person name="Yu Q."/>
            <person name="Li R."/>
            <person name="Liao H."/>
            <person name="Li X."/>
            <person name="Kong Y."/>
            <person name="Jiang Z."/>
            <person name="Chourrout D."/>
            <person name="Li R."/>
            <person name="Bao Z."/>
        </authorList>
    </citation>
    <scope>NUCLEOTIDE SEQUENCE [LARGE SCALE GENOMIC DNA]</scope>
    <source>
        <strain evidence="8 9">PY_sf001</strain>
    </source>
</reference>
<feature type="compositionally biased region" description="Polar residues" evidence="7">
    <location>
        <begin position="208"/>
        <end position="229"/>
    </location>
</feature>
<feature type="compositionally biased region" description="Polar residues" evidence="7">
    <location>
        <begin position="9"/>
        <end position="29"/>
    </location>
</feature>
<keyword evidence="5" id="KW-0965">Cell junction</keyword>
<dbReference type="GO" id="GO:0005886">
    <property type="term" value="C:plasma membrane"/>
    <property type="evidence" value="ECO:0007669"/>
    <property type="project" value="TreeGrafter"/>
</dbReference>
<dbReference type="OrthoDB" id="3245100at2759"/>
<dbReference type="InterPro" id="IPR011989">
    <property type="entry name" value="ARM-like"/>
</dbReference>
<organism evidence="8 9">
    <name type="scientific">Mizuhopecten yessoensis</name>
    <name type="common">Japanese scallop</name>
    <name type="synonym">Patinopecten yessoensis</name>
    <dbReference type="NCBI Taxonomy" id="6573"/>
    <lineage>
        <taxon>Eukaryota</taxon>
        <taxon>Metazoa</taxon>
        <taxon>Spiralia</taxon>
        <taxon>Lophotrochozoa</taxon>
        <taxon>Mollusca</taxon>
        <taxon>Bivalvia</taxon>
        <taxon>Autobranchia</taxon>
        <taxon>Pteriomorphia</taxon>
        <taxon>Pectinida</taxon>
        <taxon>Pectinoidea</taxon>
        <taxon>Pectinidae</taxon>
        <taxon>Mizuhopecten</taxon>
    </lineage>
</organism>
<evidence type="ECO:0000256" key="7">
    <source>
        <dbReference type="SAM" id="MobiDB-lite"/>
    </source>
</evidence>
<feature type="repeat" description="ARM" evidence="6">
    <location>
        <begin position="677"/>
        <end position="720"/>
    </location>
</feature>
<keyword evidence="9" id="KW-1185">Reference proteome</keyword>
<feature type="region of interest" description="Disordered" evidence="7">
    <location>
        <begin position="1203"/>
        <end position="1271"/>
    </location>
</feature>
<name>A0A210QZG4_MIZYE</name>
<feature type="region of interest" description="Disordered" evidence="7">
    <location>
        <begin position="1147"/>
        <end position="1170"/>
    </location>
</feature>
<dbReference type="GO" id="GO:0005737">
    <property type="term" value="C:cytoplasm"/>
    <property type="evidence" value="ECO:0007669"/>
    <property type="project" value="TreeGrafter"/>
</dbReference>
<dbReference type="AlphaFoldDB" id="A0A210QZG4"/>
<feature type="compositionally biased region" description="Polar residues" evidence="7">
    <location>
        <begin position="1091"/>
        <end position="1117"/>
    </location>
</feature>
<dbReference type="Gene3D" id="1.25.10.10">
    <property type="entry name" value="Leucine-rich Repeat Variant"/>
    <property type="match status" value="1"/>
</dbReference>
<dbReference type="PROSITE" id="PS50176">
    <property type="entry name" value="ARM_REPEAT"/>
    <property type="match status" value="3"/>
</dbReference>
<protein>
    <submittedName>
        <fullName evidence="8">Armadillo repeat protein deleted in velo-cardio-facial syndrome-like</fullName>
    </submittedName>
</protein>
<feature type="compositionally biased region" description="Polar residues" evidence="7">
    <location>
        <begin position="153"/>
        <end position="164"/>
    </location>
</feature>
<evidence type="ECO:0000313" key="8">
    <source>
        <dbReference type="EMBL" id="OWF54144.1"/>
    </source>
</evidence>
<accession>A0A210QZG4</accession>
<keyword evidence="4" id="KW-0130">Cell adhesion</keyword>
<feature type="region of interest" description="Disordered" evidence="7">
    <location>
        <begin position="58"/>
        <end position="77"/>
    </location>
</feature>
<dbReference type="EMBL" id="NEDP02001154">
    <property type="protein sequence ID" value="OWF54144.1"/>
    <property type="molecule type" value="Genomic_DNA"/>
</dbReference>
<dbReference type="SUPFAM" id="SSF48371">
    <property type="entry name" value="ARM repeat"/>
    <property type="match status" value="1"/>
</dbReference>
<feature type="compositionally biased region" description="Basic and acidic residues" evidence="7">
    <location>
        <begin position="58"/>
        <end position="67"/>
    </location>
</feature>
<proteinExistence type="inferred from homology"/>
<feature type="region of interest" description="Disordered" evidence="7">
    <location>
        <begin position="833"/>
        <end position="876"/>
    </location>
</feature>
<feature type="compositionally biased region" description="Polar residues" evidence="7">
    <location>
        <begin position="183"/>
        <end position="194"/>
    </location>
</feature>
<dbReference type="Proteomes" id="UP000242188">
    <property type="component" value="Unassembled WGS sequence"/>
</dbReference>
<evidence type="ECO:0000313" key="9">
    <source>
        <dbReference type="Proteomes" id="UP000242188"/>
    </source>
</evidence>
<feature type="compositionally biased region" description="Basic and acidic residues" evidence="7">
    <location>
        <begin position="458"/>
        <end position="478"/>
    </location>
</feature>
<comment type="caution">
    <text evidence="8">The sequence shown here is derived from an EMBL/GenBank/DDBJ whole genome shotgun (WGS) entry which is preliminary data.</text>
</comment>
<comment type="similarity">
    <text evidence="2">Belongs to the beta-catenin family.</text>
</comment>
<feature type="compositionally biased region" description="Basic and acidic residues" evidence="7">
    <location>
        <begin position="567"/>
        <end position="577"/>
    </location>
</feature>
<feature type="compositionally biased region" description="Basic and acidic residues" evidence="7">
    <location>
        <begin position="525"/>
        <end position="544"/>
    </location>
</feature>
<feature type="region of interest" description="Disordered" evidence="7">
    <location>
        <begin position="1082"/>
        <end position="1135"/>
    </location>
</feature>
<dbReference type="GO" id="GO:0005912">
    <property type="term" value="C:adherens junction"/>
    <property type="evidence" value="ECO:0007669"/>
    <property type="project" value="TreeGrafter"/>
</dbReference>
<keyword evidence="3" id="KW-0677">Repeat</keyword>
<feature type="compositionally biased region" description="Polar residues" evidence="7">
    <location>
        <begin position="1204"/>
        <end position="1217"/>
    </location>
</feature>
<feature type="region of interest" description="Disordered" evidence="7">
    <location>
        <begin position="134"/>
        <end position="588"/>
    </location>
</feature>
<dbReference type="InterPro" id="IPR016024">
    <property type="entry name" value="ARM-type_fold"/>
</dbReference>
<evidence type="ECO:0000256" key="5">
    <source>
        <dbReference type="ARBA" id="ARBA00022949"/>
    </source>
</evidence>
<evidence type="ECO:0000256" key="4">
    <source>
        <dbReference type="ARBA" id="ARBA00022889"/>
    </source>
</evidence>
<gene>
    <name evidence="8" type="ORF">KP79_PYT18890</name>
</gene>